<reference evidence="1 2" key="1">
    <citation type="submission" date="2019-07" db="EMBL/GenBank/DDBJ databases">
        <title>Whole genome shotgun sequence of Methylobacterium haplocladii NBRC 107714.</title>
        <authorList>
            <person name="Hosoyama A."/>
            <person name="Uohara A."/>
            <person name="Ohji S."/>
            <person name="Ichikawa N."/>
        </authorList>
    </citation>
    <scope>NUCLEOTIDE SEQUENCE [LARGE SCALE GENOMIC DNA]</scope>
    <source>
        <strain evidence="1 2">NBRC 107714</strain>
    </source>
</reference>
<comment type="caution">
    <text evidence="1">The sequence shown here is derived from an EMBL/GenBank/DDBJ whole genome shotgun (WGS) entry which is preliminary data.</text>
</comment>
<sequence length="63" mass="6822">MTGSEENRLEQAAALIAKACDLSRAQGSYRLRILMDMVALELGREIARLSRRASDSRGDGPGS</sequence>
<gene>
    <name evidence="1" type="ORF">MHA02_35450</name>
</gene>
<accession>A0A512ITX6</accession>
<dbReference type="AlphaFoldDB" id="A0A512ITX6"/>
<proteinExistence type="predicted"/>
<keyword evidence="2" id="KW-1185">Reference proteome</keyword>
<organism evidence="1 2">
    <name type="scientific">Methylobacterium haplocladii</name>
    <dbReference type="NCBI Taxonomy" id="1176176"/>
    <lineage>
        <taxon>Bacteria</taxon>
        <taxon>Pseudomonadati</taxon>
        <taxon>Pseudomonadota</taxon>
        <taxon>Alphaproteobacteria</taxon>
        <taxon>Hyphomicrobiales</taxon>
        <taxon>Methylobacteriaceae</taxon>
        <taxon>Methylobacterium</taxon>
    </lineage>
</organism>
<dbReference type="EMBL" id="BJZT01000039">
    <property type="protein sequence ID" value="GEP01158.1"/>
    <property type="molecule type" value="Genomic_DNA"/>
</dbReference>
<evidence type="ECO:0000313" key="2">
    <source>
        <dbReference type="Proteomes" id="UP000321258"/>
    </source>
</evidence>
<protein>
    <submittedName>
        <fullName evidence="1">Uncharacterized protein</fullName>
    </submittedName>
</protein>
<evidence type="ECO:0000313" key="1">
    <source>
        <dbReference type="EMBL" id="GEP01158.1"/>
    </source>
</evidence>
<dbReference type="Proteomes" id="UP000321258">
    <property type="component" value="Unassembled WGS sequence"/>
</dbReference>
<dbReference type="RefSeq" id="WP_147081206.1">
    <property type="nucleotide sequence ID" value="NZ_BJZT01000039.1"/>
</dbReference>
<name>A0A512ITX6_9HYPH</name>